<name>A0AAU8BAV5_9VIRU</name>
<reference evidence="1" key="1">
    <citation type="submission" date="2024-03" db="EMBL/GenBank/DDBJ databases">
        <title>Diverse circular DNA viruses in blood, oral, and fecal samples of captive lemurs.</title>
        <authorList>
            <person name="Paietta E.N."/>
            <person name="Kraberger S."/>
            <person name="Lund M.C."/>
            <person name="Custer J.M."/>
            <person name="Vargas K.M."/>
            <person name="Ehmke E.E."/>
            <person name="Yoder A.D."/>
            <person name="Varsani A."/>
        </authorList>
    </citation>
    <scope>NUCLEOTIDE SEQUENCE</scope>
    <source>
        <strain evidence="1">Duke_44SS_14</strain>
    </source>
</reference>
<dbReference type="EMBL" id="PP511899">
    <property type="protein sequence ID" value="XCD08616.1"/>
    <property type="molecule type" value="Genomic_DNA"/>
</dbReference>
<organism evidence="1">
    <name type="scientific">Dulem virus 61</name>
    <dbReference type="NCBI Taxonomy" id="3145772"/>
    <lineage>
        <taxon>Viruses</taxon>
        <taxon>Monodnaviria</taxon>
        <taxon>Loebvirae</taxon>
        <taxon>Hofneiviricota</taxon>
        <taxon>Faserviricetes</taxon>
        <taxon>Tubulavirales</taxon>
        <taxon>Inoviridae</taxon>
        <taxon>Inovirus</taxon>
    </lineage>
</organism>
<evidence type="ECO:0000313" key="1">
    <source>
        <dbReference type="EMBL" id="XCD08616.1"/>
    </source>
</evidence>
<protein>
    <recommendedName>
        <fullName evidence="2">DUF4124 domain-containing protein</fullName>
    </recommendedName>
</protein>
<evidence type="ECO:0008006" key="2">
    <source>
        <dbReference type="Google" id="ProtNLM"/>
    </source>
</evidence>
<sequence>MKKLAFSLLFFVSIVANAQVYRCGNEYRSTPCNDNNGQQVRLYMVQPPASGRVPLVPVYHCKSYEGAYFWSETHCSKRRATVDRTVNVPADLDWSVKLSMARQVYNKQTSEQRQRTVRNVHQTQQRTNNCGWIASSLRDVDSRARAGGSASYMESLNEERRRLLRKQSECR</sequence>
<proteinExistence type="predicted"/>
<accession>A0AAU8BAV5</accession>